<reference evidence="3" key="2">
    <citation type="journal article" date="2016" name="Sci. Rep.">
        <title>Dictyocaulus viviparus genome, variome and transcriptome elucidate lungworm biology and support future intervention.</title>
        <authorList>
            <person name="McNulty S.N."/>
            <person name="Strube C."/>
            <person name="Rosa B.A."/>
            <person name="Martin J.C."/>
            <person name="Tyagi R."/>
            <person name="Choi Y.J."/>
            <person name="Wang Q."/>
            <person name="Hallsworth Pepin K."/>
            <person name="Zhang X."/>
            <person name="Ozersky P."/>
            <person name="Wilson R.K."/>
            <person name="Sternberg P.W."/>
            <person name="Gasser R.B."/>
            <person name="Mitreva M."/>
        </authorList>
    </citation>
    <scope>NUCLEOTIDE SEQUENCE [LARGE SCALE GENOMIC DNA]</scope>
    <source>
        <strain evidence="3">HannoverDv2000</strain>
    </source>
</reference>
<accession>A0A0D8XU85</accession>
<protein>
    <submittedName>
        <fullName evidence="2">Uncharacterized protein</fullName>
    </submittedName>
</protein>
<organism evidence="2 3">
    <name type="scientific">Dictyocaulus viviparus</name>
    <name type="common">Bovine lungworm</name>
    <dbReference type="NCBI Taxonomy" id="29172"/>
    <lineage>
        <taxon>Eukaryota</taxon>
        <taxon>Metazoa</taxon>
        <taxon>Ecdysozoa</taxon>
        <taxon>Nematoda</taxon>
        <taxon>Chromadorea</taxon>
        <taxon>Rhabditida</taxon>
        <taxon>Rhabditina</taxon>
        <taxon>Rhabditomorpha</taxon>
        <taxon>Strongyloidea</taxon>
        <taxon>Metastrongylidae</taxon>
        <taxon>Dictyocaulus</taxon>
    </lineage>
</organism>
<reference evidence="2 3" key="1">
    <citation type="submission" date="2013-11" db="EMBL/GenBank/DDBJ databases">
        <title>Draft genome of the bovine lungworm Dictyocaulus viviparus.</title>
        <authorList>
            <person name="Mitreva M."/>
        </authorList>
    </citation>
    <scope>NUCLEOTIDE SEQUENCE [LARGE SCALE GENOMIC DNA]</scope>
    <source>
        <strain evidence="2 3">HannoverDv2000</strain>
    </source>
</reference>
<evidence type="ECO:0000313" key="2">
    <source>
        <dbReference type="EMBL" id="KJH47309.1"/>
    </source>
</evidence>
<keyword evidence="3" id="KW-1185">Reference proteome</keyword>
<name>A0A0D8XU85_DICVI</name>
<dbReference type="AlphaFoldDB" id="A0A0D8XU85"/>
<proteinExistence type="predicted"/>
<sequence length="133" mass="14898">MTFFQILPIDVSSRCSMDPYILKTPKYESNKPMASVDAFMMKFPDRTSPRRRREASAEVDSITIHSNTLMVFDVDAAEGVPQPLAHSEKLRIPTELCLSIAGFGILVSASTFLTTVTFAVAFANIYMKARNKW</sequence>
<dbReference type="Proteomes" id="UP000053766">
    <property type="component" value="Unassembled WGS sequence"/>
</dbReference>
<feature type="transmembrane region" description="Helical" evidence="1">
    <location>
        <begin position="100"/>
        <end position="127"/>
    </location>
</feature>
<dbReference type="EMBL" id="KN716313">
    <property type="protein sequence ID" value="KJH47309.1"/>
    <property type="molecule type" value="Genomic_DNA"/>
</dbReference>
<keyword evidence="1" id="KW-0472">Membrane</keyword>
<gene>
    <name evidence="2" type="ORF">DICVIV_06610</name>
</gene>
<keyword evidence="1" id="KW-0812">Transmembrane</keyword>
<evidence type="ECO:0000256" key="1">
    <source>
        <dbReference type="SAM" id="Phobius"/>
    </source>
</evidence>
<dbReference type="OrthoDB" id="6139674at2759"/>
<keyword evidence="1" id="KW-1133">Transmembrane helix</keyword>
<evidence type="ECO:0000313" key="3">
    <source>
        <dbReference type="Proteomes" id="UP000053766"/>
    </source>
</evidence>